<dbReference type="Proteomes" id="UP000044377">
    <property type="component" value="Unassembled WGS sequence"/>
</dbReference>
<proteinExistence type="predicted"/>
<dbReference type="STRING" id="1109412.BN1221_01314"/>
<organism evidence="1 2">
    <name type="scientific">Brenneria goodwinii</name>
    <dbReference type="NCBI Taxonomy" id="1109412"/>
    <lineage>
        <taxon>Bacteria</taxon>
        <taxon>Pseudomonadati</taxon>
        <taxon>Pseudomonadota</taxon>
        <taxon>Gammaproteobacteria</taxon>
        <taxon>Enterobacterales</taxon>
        <taxon>Pectobacteriaceae</taxon>
        <taxon>Brenneria</taxon>
    </lineage>
</organism>
<protein>
    <submittedName>
        <fullName evidence="1">Uncharacterized protein</fullName>
    </submittedName>
</protein>
<evidence type="ECO:0000313" key="2">
    <source>
        <dbReference type="Proteomes" id="UP000044377"/>
    </source>
</evidence>
<keyword evidence="2" id="KW-1185">Reference proteome</keyword>
<reference evidence="2" key="1">
    <citation type="submission" date="2015-01" db="EMBL/GenBank/DDBJ databases">
        <authorList>
            <person name="Paterson Steve"/>
        </authorList>
    </citation>
    <scope>NUCLEOTIDE SEQUENCE [LARGE SCALE GENOMIC DNA]</scope>
    <source>
        <strain evidence="2">OBR1</strain>
    </source>
</reference>
<gene>
    <name evidence="1" type="ORF">BN1221_01314</name>
</gene>
<accession>A0A0G4JT35</accession>
<evidence type="ECO:0000313" key="1">
    <source>
        <dbReference type="EMBL" id="CPR15093.1"/>
    </source>
</evidence>
<sequence length="43" mass="4862">MCCGNGNFFHAKTSIISYLYSPFSSDEYQQQALSRICAQQARP</sequence>
<dbReference type="AlphaFoldDB" id="A0A0G4JT35"/>
<name>A0A0G4JT35_9GAMM</name>
<dbReference type="EMBL" id="CGIG01000001">
    <property type="protein sequence ID" value="CPR15093.1"/>
    <property type="molecule type" value="Genomic_DNA"/>
</dbReference>